<comment type="function">
    <text evidence="1">Actins are highly conserved proteins that are involved in various types of cell motility and are ubiquitously expressed in all eukaryotic cells.</text>
</comment>
<dbReference type="PROSITE" id="PS01132">
    <property type="entry name" value="ACTINS_ACT_LIKE"/>
    <property type="match status" value="1"/>
</dbReference>
<dbReference type="SMART" id="SM00268">
    <property type="entry name" value="ACTIN"/>
    <property type="match status" value="1"/>
</dbReference>
<dbReference type="FunFam" id="3.90.640.10:FF:000007">
    <property type="entry name" value="Actin like 7B"/>
    <property type="match status" value="1"/>
</dbReference>
<dbReference type="InterPro" id="IPR004000">
    <property type="entry name" value="Actin"/>
</dbReference>
<evidence type="ECO:0000313" key="4">
    <source>
        <dbReference type="EMBL" id="VDI76399.1"/>
    </source>
</evidence>
<evidence type="ECO:0000256" key="3">
    <source>
        <dbReference type="RuleBase" id="RU000487"/>
    </source>
</evidence>
<evidence type="ECO:0000313" key="5">
    <source>
        <dbReference type="Proteomes" id="UP000596742"/>
    </source>
</evidence>
<dbReference type="PANTHER" id="PTHR11937">
    <property type="entry name" value="ACTIN"/>
    <property type="match status" value="1"/>
</dbReference>
<proteinExistence type="inferred from homology"/>
<evidence type="ECO:0000256" key="2">
    <source>
        <dbReference type="ARBA" id="ARBA00006752"/>
    </source>
</evidence>
<gene>
    <name evidence="4" type="ORF">MGAL_10B021133</name>
</gene>
<dbReference type="SUPFAM" id="SSF53067">
    <property type="entry name" value="Actin-like ATPase domain"/>
    <property type="match status" value="2"/>
</dbReference>
<dbReference type="InterPro" id="IPR043129">
    <property type="entry name" value="ATPase_NBD"/>
</dbReference>
<comment type="caution">
    <text evidence="4">The sequence shown here is derived from an EMBL/GenBank/DDBJ whole genome shotgun (WGS) entry which is preliminary data.</text>
</comment>
<comment type="similarity">
    <text evidence="2 3">Belongs to the actin family.</text>
</comment>
<evidence type="ECO:0000256" key="1">
    <source>
        <dbReference type="ARBA" id="ARBA00003520"/>
    </source>
</evidence>
<dbReference type="Gene3D" id="3.90.640.10">
    <property type="entry name" value="Actin, Chain A, domain 4"/>
    <property type="match status" value="1"/>
</dbReference>
<keyword evidence="5" id="KW-1185">Reference proteome</keyword>
<protein>
    <recommendedName>
        <fullName evidence="6">Actin</fullName>
    </recommendedName>
</protein>
<dbReference type="AlphaFoldDB" id="A0A8B6H9F0"/>
<dbReference type="OrthoDB" id="5132116at2759"/>
<dbReference type="InterPro" id="IPR020902">
    <property type="entry name" value="Actin/actin-like_CS"/>
</dbReference>
<dbReference type="Gene3D" id="3.30.420.40">
    <property type="match status" value="2"/>
</dbReference>
<dbReference type="Pfam" id="PF00022">
    <property type="entry name" value="Actin"/>
    <property type="match status" value="1"/>
</dbReference>
<evidence type="ECO:0008006" key="6">
    <source>
        <dbReference type="Google" id="ProtNLM"/>
    </source>
</evidence>
<dbReference type="EMBL" id="UYJE01009747">
    <property type="protein sequence ID" value="VDI76399.1"/>
    <property type="molecule type" value="Genomic_DNA"/>
</dbReference>
<organism evidence="4 5">
    <name type="scientific">Mytilus galloprovincialis</name>
    <name type="common">Mediterranean mussel</name>
    <dbReference type="NCBI Taxonomy" id="29158"/>
    <lineage>
        <taxon>Eukaryota</taxon>
        <taxon>Metazoa</taxon>
        <taxon>Spiralia</taxon>
        <taxon>Lophotrochozoa</taxon>
        <taxon>Mollusca</taxon>
        <taxon>Bivalvia</taxon>
        <taxon>Autobranchia</taxon>
        <taxon>Pteriomorphia</taxon>
        <taxon>Mytilida</taxon>
        <taxon>Mytiloidea</taxon>
        <taxon>Mytilidae</taxon>
        <taxon>Mytilinae</taxon>
        <taxon>Mytilus</taxon>
    </lineage>
</organism>
<sequence>MEHILHHTFNKELGIVTEEHPILLTEAQLNPKLNREKMTMMIFETFNFPAMYVKAKGVLSLYSSGCITGVALDIGENISYSLPTYEGYALRHSVMKSELAGRDIMDCLQQSLIDKGYSFDFSSVADREIVRYIKENICYVASDFKKEMEKFSNEASSFEKKFELPDGNVLSIGNERIQCVESLFQPSIAGKESPGLHETLNYSILNSGEDLRKDLYGNIVLCGETSRTPGITERMQSEITNLAPLIRKITVQTPPDIKNSAWVGGSILASLPTFQQMCITREEYDEEGRQCATKMFLNSSFFFFFG</sequence>
<dbReference type="Proteomes" id="UP000596742">
    <property type="component" value="Unassembled WGS sequence"/>
</dbReference>
<dbReference type="FunFam" id="3.30.420.40:FF:000050">
    <property type="entry name" value="Actin, alpha skeletal muscle"/>
    <property type="match status" value="1"/>
</dbReference>
<dbReference type="PRINTS" id="PR00190">
    <property type="entry name" value="ACTIN"/>
</dbReference>
<dbReference type="FunFam" id="3.30.420.40:FF:000058">
    <property type="entry name" value="Putative actin-related protein 5"/>
    <property type="match status" value="1"/>
</dbReference>
<name>A0A8B6H9F0_MYTGA</name>
<accession>A0A8B6H9F0</accession>
<reference evidence="4" key="1">
    <citation type="submission" date="2018-11" db="EMBL/GenBank/DDBJ databases">
        <authorList>
            <person name="Alioto T."/>
            <person name="Alioto T."/>
        </authorList>
    </citation>
    <scope>NUCLEOTIDE SEQUENCE</scope>
</reference>